<keyword evidence="3" id="KW-1185">Reference proteome</keyword>
<evidence type="ECO:0000313" key="2">
    <source>
        <dbReference type="EMBL" id="KRN95364.1"/>
    </source>
</evidence>
<sequence length="62" mass="7202">MTVSPFYLLRSDTAFFINNVANYNLAQNKKRLHMAVALFVRTHLKQVARLVLIAFLFMQTVD</sequence>
<reference evidence="2 3" key="1">
    <citation type="journal article" date="2015" name="Genome Announc.">
        <title>Expanding the biotechnology potential of lactobacilli through comparative genomics of 213 strains and associated genera.</title>
        <authorList>
            <person name="Sun Z."/>
            <person name="Harris H.M."/>
            <person name="McCann A."/>
            <person name="Guo C."/>
            <person name="Argimon S."/>
            <person name="Zhang W."/>
            <person name="Yang X."/>
            <person name="Jeffery I.B."/>
            <person name="Cooney J.C."/>
            <person name="Kagawa T.F."/>
            <person name="Liu W."/>
            <person name="Song Y."/>
            <person name="Salvetti E."/>
            <person name="Wrobel A."/>
            <person name="Rasinkangas P."/>
            <person name="Parkhill J."/>
            <person name="Rea M.C."/>
            <person name="O'Sullivan O."/>
            <person name="Ritari J."/>
            <person name="Douillard F.P."/>
            <person name="Paul Ross R."/>
            <person name="Yang R."/>
            <person name="Briner A.E."/>
            <person name="Felis G.E."/>
            <person name="de Vos W.M."/>
            <person name="Barrangou R."/>
            <person name="Klaenhammer T.R."/>
            <person name="Caufield P.W."/>
            <person name="Cui Y."/>
            <person name="Zhang H."/>
            <person name="O'Toole P.W."/>
        </authorList>
    </citation>
    <scope>NUCLEOTIDE SEQUENCE [LARGE SCALE GENOMIC DNA]</scope>
    <source>
        <strain evidence="2 3">DSM 22696</strain>
    </source>
</reference>
<gene>
    <name evidence="2" type="ORF">IV55_GL002007</name>
    <name evidence="1" type="ORF">LSI01_04540</name>
</gene>
<organism evidence="2 3">
    <name type="scientific">Furfurilactobacillus siliginis</name>
    <dbReference type="NCBI Taxonomy" id="348151"/>
    <lineage>
        <taxon>Bacteria</taxon>
        <taxon>Bacillati</taxon>
        <taxon>Bacillota</taxon>
        <taxon>Bacilli</taxon>
        <taxon>Lactobacillales</taxon>
        <taxon>Lactobacillaceae</taxon>
        <taxon>Furfurilactobacillus</taxon>
    </lineage>
</organism>
<dbReference type="STRING" id="348151.IV55_GL002007"/>
<proteinExistence type="predicted"/>
<evidence type="ECO:0000313" key="1">
    <source>
        <dbReference type="EMBL" id="GEK28143.1"/>
    </source>
</evidence>
<reference evidence="1 4" key="2">
    <citation type="submission" date="2019-07" db="EMBL/GenBank/DDBJ databases">
        <title>Whole genome shotgun sequence of Lactobacillus siliginis NBRC 101315.</title>
        <authorList>
            <person name="Hosoyama A."/>
            <person name="Uohara A."/>
            <person name="Ohji S."/>
            <person name="Ichikawa N."/>
        </authorList>
    </citation>
    <scope>NUCLEOTIDE SEQUENCE [LARGE SCALE GENOMIC DNA]</scope>
    <source>
        <strain evidence="1 4">NBRC 101315</strain>
    </source>
</reference>
<dbReference type="EMBL" id="BJUD01000005">
    <property type="protein sequence ID" value="GEK28143.1"/>
    <property type="molecule type" value="Genomic_DNA"/>
</dbReference>
<dbReference type="Proteomes" id="UP000051139">
    <property type="component" value="Unassembled WGS sequence"/>
</dbReference>
<evidence type="ECO:0000313" key="4">
    <source>
        <dbReference type="Proteomes" id="UP000321429"/>
    </source>
</evidence>
<dbReference type="Proteomes" id="UP000321429">
    <property type="component" value="Unassembled WGS sequence"/>
</dbReference>
<comment type="caution">
    <text evidence="2">The sequence shown here is derived from an EMBL/GenBank/DDBJ whole genome shotgun (WGS) entry which is preliminary data.</text>
</comment>
<evidence type="ECO:0000313" key="3">
    <source>
        <dbReference type="Proteomes" id="UP000051139"/>
    </source>
</evidence>
<accession>A0A0R2LA80</accession>
<dbReference type="EMBL" id="JQCB01000009">
    <property type="protein sequence ID" value="KRN95364.1"/>
    <property type="molecule type" value="Genomic_DNA"/>
</dbReference>
<dbReference type="AlphaFoldDB" id="A0A0R2LA80"/>
<name>A0A0R2LA80_9LACO</name>
<protein>
    <submittedName>
        <fullName evidence="2">Uncharacterized protein</fullName>
    </submittedName>
</protein>